<sequence>MLYNLVIFSILWLACVLFGNMAVPFVVLFSVLYFLKYKSISDLNLILFIVALGGLADTILMHFDIIEYRYHNEFQHNSSVAPLWMWAIWLSFAISVKPFLQWLAQSVWVQLLFAVTAPASAYFIAQQLGAMKFTLPNSEIFMLLGMISAVLIPLFTAIQKWTDEDKVPTHKPMLIKN</sequence>
<keyword evidence="1" id="KW-1133">Transmembrane helix</keyword>
<organism evidence="2 3">
    <name type="scientific">Parashewanella curva</name>
    <dbReference type="NCBI Taxonomy" id="2338552"/>
    <lineage>
        <taxon>Bacteria</taxon>
        <taxon>Pseudomonadati</taxon>
        <taxon>Pseudomonadota</taxon>
        <taxon>Gammaproteobacteria</taxon>
        <taxon>Alteromonadales</taxon>
        <taxon>Shewanellaceae</taxon>
        <taxon>Parashewanella</taxon>
    </lineage>
</organism>
<keyword evidence="1" id="KW-0812">Transmembrane</keyword>
<dbReference type="Pfam" id="PF11086">
    <property type="entry name" value="DUF2878"/>
    <property type="match status" value="1"/>
</dbReference>
<dbReference type="OrthoDB" id="6522758at2"/>
<dbReference type="AlphaFoldDB" id="A0A3L8PZ23"/>
<protein>
    <submittedName>
        <fullName evidence="2">DUF2878 domain-containing protein</fullName>
    </submittedName>
</protein>
<feature type="transmembrane region" description="Helical" evidence="1">
    <location>
        <begin position="107"/>
        <end position="125"/>
    </location>
</feature>
<keyword evidence="3" id="KW-1185">Reference proteome</keyword>
<feature type="transmembrane region" description="Helical" evidence="1">
    <location>
        <begin position="83"/>
        <end position="100"/>
    </location>
</feature>
<evidence type="ECO:0000256" key="1">
    <source>
        <dbReference type="SAM" id="Phobius"/>
    </source>
</evidence>
<accession>A0A3L8PZ23</accession>
<dbReference type="EMBL" id="QZEI01000027">
    <property type="protein sequence ID" value="RLV59768.1"/>
    <property type="molecule type" value="Genomic_DNA"/>
</dbReference>
<evidence type="ECO:0000313" key="2">
    <source>
        <dbReference type="EMBL" id="RLV59768.1"/>
    </source>
</evidence>
<feature type="transmembrane region" description="Helical" evidence="1">
    <location>
        <begin position="45"/>
        <end position="63"/>
    </location>
</feature>
<feature type="transmembrane region" description="Helical" evidence="1">
    <location>
        <begin position="140"/>
        <end position="158"/>
    </location>
</feature>
<dbReference type="RefSeq" id="WP_121838937.1">
    <property type="nucleotide sequence ID" value="NZ_ML014776.1"/>
</dbReference>
<dbReference type="InterPro" id="IPR021306">
    <property type="entry name" value="DUF2878"/>
</dbReference>
<dbReference type="Proteomes" id="UP000281474">
    <property type="component" value="Unassembled WGS sequence"/>
</dbReference>
<evidence type="ECO:0000313" key="3">
    <source>
        <dbReference type="Proteomes" id="UP000281474"/>
    </source>
</evidence>
<gene>
    <name evidence="2" type="ORF">D5018_10390</name>
</gene>
<feature type="transmembrane region" description="Helical" evidence="1">
    <location>
        <begin position="6"/>
        <end position="33"/>
    </location>
</feature>
<comment type="caution">
    <text evidence="2">The sequence shown here is derived from an EMBL/GenBank/DDBJ whole genome shotgun (WGS) entry which is preliminary data.</text>
</comment>
<proteinExistence type="predicted"/>
<keyword evidence="1" id="KW-0472">Membrane</keyword>
<name>A0A3L8PZ23_9GAMM</name>
<reference evidence="2 3" key="1">
    <citation type="submission" date="2018-09" db="EMBL/GenBank/DDBJ databases">
        <title>Phylogeny of the Shewanellaceae, and recommendation for two new genera, Pseudoshewanella and Parashewanella.</title>
        <authorList>
            <person name="Wang G."/>
        </authorList>
    </citation>
    <scope>NUCLEOTIDE SEQUENCE [LARGE SCALE GENOMIC DNA]</scope>
    <source>
        <strain evidence="2 3">C51</strain>
    </source>
</reference>